<dbReference type="NCBIfam" id="TIGR00229">
    <property type="entry name" value="sensory_box"/>
    <property type="match status" value="5"/>
</dbReference>
<evidence type="ECO:0000256" key="2">
    <source>
        <dbReference type="ARBA" id="ARBA00012438"/>
    </source>
</evidence>
<dbReference type="EC" id="2.7.13.3" evidence="2"/>
<keyword evidence="4" id="KW-0808">Transferase</keyword>
<dbReference type="InterPro" id="IPR000700">
    <property type="entry name" value="PAS-assoc_C"/>
</dbReference>
<feature type="domain" description="PAS" evidence="9">
    <location>
        <begin position="445"/>
        <end position="521"/>
    </location>
</feature>
<protein>
    <recommendedName>
        <fullName evidence="2">histidine kinase</fullName>
        <ecNumber evidence="2">2.7.13.3</ecNumber>
    </recommendedName>
</protein>
<feature type="domain" description="PAS" evidence="9">
    <location>
        <begin position="142"/>
        <end position="215"/>
    </location>
</feature>
<dbReference type="SUPFAM" id="SSF55785">
    <property type="entry name" value="PYP-like sensor domain (PAS domain)"/>
    <property type="match status" value="5"/>
</dbReference>
<dbReference type="InterPro" id="IPR003661">
    <property type="entry name" value="HisK_dim/P_dom"/>
</dbReference>
<dbReference type="Pfam" id="PF08447">
    <property type="entry name" value="PAS_3"/>
    <property type="match status" value="1"/>
</dbReference>
<dbReference type="SMART" id="SM00387">
    <property type="entry name" value="HATPase_c"/>
    <property type="match status" value="1"/>
</dbReference>
<dbReference type="PROSITE" id="PS50112">
    <property type="entry name" value="PAS"/>
    <property type="match status" value="3"/>
</dbReference>
<organism evidence="11 12">
    <name type="scientific">Okeania hirsuta</name>
    <dbReference type="NCBI Taxonomy" id="1458930"/>
    <lineage>
        <taxon>Bacteria</taxon>
        <taxon>Bacillati</taxon>
        <taxon>Cyanobacteriota</taxon>
        <taxon>Cyanophyceae</taxon>
        <taxon>Oscillatoriophycideae</taxon>
        <taxon>Oscillatoriales</taxon>
        <taxon>Microcoleaceae</taxon>
        <taxon>Okeania</taxon>
    </lineage>
</organism>
<dbReference type="Proteomes" id="UP000269154">
    <property type="component" value="Unassembled WGS sequence"/>
</dbReference>
<dbReference type="InterPro" id="IPR000014">
    <property type="entry name" value="PAS"/>
</dbReference>
<dbReference type="CDD" id="cd00130">
    <property type="entry name" value="PAS"/>
    <property type="match status" value="5"/>
</dbReference>
<dbReference type="SMART" id="SM00091">
    <property type="entry name" value="PAS"/>
    <property type="match status" value="5"/>
</dbReference>
<dbReference type="AlphaFoldDB" id="A0A3N6RME2"/>
<dbReference type="InterPro" id="IPR001610">
    <property type="entry name" value="PAC"/>
</dbReference>
<dbReference type="GO" id="GO:0000155">
    <property type="term" value="F:phosphorelay sensor kinase activity"/>
    <property type="evidence" value="ECO:0007669"/>
    <property type="project" value="InterPro"/>
</dbReference>
<feature type="domain" description="PAC" evidence="10">
    <location>
        <begin position="648"/>
        <end position="700"/>
    </location>
</feature>
<dbReference type="PROSITE" id="PS50109">
    <property type="entry name" value="HIS_KIN"/>
    <property type="match status" value="1"/>
</dbReference>
<feature type="domain" description="PAS" evidence="9">
    <location>
        <begin position="570"/>
        <end position="645"/>
    </location>
</feature>
<dbReference type="RefSeq" id="WP_124154405.1">
    <property type="nucleotide sequence ID" value="NZ_CAWOLW010000168.1"/>
</dbReference>
<evidence type="ECO:0000259" key="10">
    <source>
        <dbReference type="PROSITE" id="PS50113"/>
    </source>
</evidence>
<comment type="caution">
    <text evidence="11">The sequence shown here is derived from an EMBL/GenBank/DDBJ whole genome shotgun (WGS) entry which is preliminary data.</text>
</comment>
<dbReference type="Pfam" id="PF13426">
    <property type="entry name" value="PAS_9"/>
    <property type="match status" value="4"/>
</dbReference>
<keyword evidence="5" id="KW-0418">Kinase</keyword>
<keyword evidence="3" id="KW-0597">Phosphoprotein</keyword>
<dbReference type="SUPFAM" id="SSF55874">
    <property type="entry name" value="ATPase domain of HSP90 chaperone/DNA topoisomerase II/histidine kinase"/>
    <property type="match status" value="1"/>
</dbReference>
<feature type="coiled-coil region" evidence="7">
    <location>
        <begin position="688"/>
        <end position="732"/>
    </location>
</feature>
<dbReference type="InterPro" id="IPR005467">
    <property type="entry name" value="His_kinase_dom"/>
</dbReference>
<dbReference type="Gene3D" id="3.30.565.10">
    <property type="entry name" value="Histidine kinase-like ATPase, C-terminal domain"/>
    <property type="match status" value="1"/>
</dbReference>
<gene>
    <name evidence="11" type="ORF">D5R40_06810</name>
</gene>
<dbReference type="PROSITE" id="PS50113">
    <property type="entry name" value="PAC"/>
    <property type="match status" value="4"/>
</dbReference>
<proteinExistence type="predicted"/>
<reference evidence="11 12" key="1">
    <citation type="journal article" date="2018" name="ACS Chem. Biol.">
        <title>Ketoreductase domain dysfunction expands chemodiversity: malyngamide biosynthesis in the cyanobacterium Okeania hirsuta.</title>
        <authorList>
            <person name="Moss N.A."/>
            <person name="Leao T."/>
            <person name="Rankin M."/>
            <person name="McCullough T.M."/>
            <person name="Qu P."/>
            <person name="Korobeynikov A."/>
            <person name="Smith J.L."/>
            <person name="Gerwick L."/>
            <person name="Gerwick W.H."/>
        </authorList>
    </citation>
    <scope>NUCLEOTIDE SEQUENCE [LARGE SCALE GENOMIC DNA]</scope>
    <source>
        <strain evidence="11 12">PAB10Feb10-1</strain>
    </source>
</reference>
<dbReference type="InterPro" id="IPR052162">
    <property type="entry name" value="Sensor_kinase/Photoreceptor"/>
</dbReference>
<evidence type="ECO:0000256" key="3">
    <source>
        <dbReference type="ARBA" id="ARBA00022553"/>
    </source>
</evidence>
<keyword evidence="12" id="KW-1185">Reference proteome</keyword>
<evidence type="ECO:0000259" key="9">
    <source>
        <dbReference type="PROSITE" id="PS50112"/>
    </source>
</evidence>
<dbReference type="OrthoDB" id="9815750at2"/>
<dbReference type="InterPro" id="IPR013655">
    <property type="entry name" value="PAS_fold_3"/>
</dbReference>
<keyword evidence="7" id="KW-0175">Coiled coil</keyword>
<dbReference type="InterPro" id="IPR003594">
    <property type="entry name" value="HATPase_dom"/>
</dbReference>
<dbReference type="EMBL" id="RCBY01000025">
    <property type="protein sequence ID" value="RQH49881.1"/>
    <property type="molecule type" value="Genomic_DNA"/>
</dbReference>
<evidence type="ECO:0000256" key="5">
    <source>
        <dbReference type="ARBA" id="ARBA00022777"/>
    </source>
</evidence>
<evidence type="ECO:0000256" key="4">
    <source>
        <dbReference type="ARBA" id="ARBA00022679"/>
    </source>
</evidence>
<dbReference type="InterPro" id="IPR004358">
    <property type="entry name" value="Sig_transdc_His_kin-like_C"/>
</dbReference>
<evidence type="ECO:0000313" key="12">
    <source>
        <dbReference type="Proteomes" id="UP000269154"/>
    </source>
</evidence>
<feature type="coiled-coil region" evidence="7">
    <location>
        <begin position="400"/>
        <end position="448"/>
    </location>
</feature>
<name>A0A3N6RME2_9CYAN</name>
<feature type="domain" description="Histidine kinase" evidence="8">
    <location>
        <begin position="741"/>
        <end position="995"/>
    </location>
</feature>
<evidence type="ECO:0000256" key="1">
    <source>
        <dbReference type="ARBA" id="ARBA00000085"/>
    </source>
</evidence>
<feature type="domain" description="PAC" evidence="10">
    <location>
        <begin position="519"/>
        <end position="569"/>
    </location>
</feature>
<dbReference type="SMART" id="SM00086">
    <property type="entry name" value="PAC"/>
    <property type="match status" value="5"/>
</dbReference>
<dbReference type="Gene3D" id="1.10.287.130">
    <property type="match status" value="1"/>
</dbReference>
<dbReference type="InterPro" id="IPR035965">
    <property type="entry name" value="PAS-like_dom_sf"/>
</dbReference>
<dbReference type="CDD" id="cd00082">
    <property type="entry name" value="HisKA"/>
    <property type="match status" value="1"/>
</dbReference>
<dbReference type="SUPFAM" id="SSF47384">
    <property type="entry name" value="Homodimeric domain of signal transducing histidine kinase"/>
    <property type="match status" value="1"/>
</dbReference>
<dbReference type="Pfam" id="PF02518">
    <property type="entry name" value="HATPase_c"/>
    <property type="match status" value="1"/>
</dbReference>
<feature type="domain" description="PAC" evidence="10">
    <location>
        <begin position="89"/>
        <end position="141"/>
    </location>
</feature>
<evidence type="ECO:0000256" key="6">
    <source>
        <dbReference type="ARBA" id="ARBA00023012"/>
    </source>
</evidence>
<dbReference type="InterPro" id="IPR036890">
    <property type="entry name" value="HATPase_C_sf"/>
</dbReference>
<evidence type="ECO:0000313" key="11">
    <source>
        <dbReference type="EMBL" id="RQH49881.1"/>
    </source>
</evidence>
<feature type="domain" description="PAC" evidence="10">
    <location>
        <begin position="217"/>
        <end position="269"/>
    </location>
</feature>
<keyword evidence="6" id="KW-0902">Two-component regulatory system</keyword>
<dbReference type="InterPro" id="IPR036097">
    <property type="entry name" value="HisK_dim/P_sf"/>
</dbReference>
<evidence type="ECO:0000256" key="7">
    <source>
        <dbReference type="SAM" id="Coils"/>
    </source>
</evidence>
<accession>A0A3N6RME2</accession>
<comment type="catalytic activity">
    <reaction evidence="1">
        <text>ATP + protein L-histidine = ADP + protein N-phospho-L-histidine.</text>
        <dbReference type="EC" id="2.7.13.3"/>
    </reaction>
</comment>
<evidence type="ECO:0000259" key="8">
    <source>
        <dbReference type="PROSITE" id="PS50109"/>
    </source>
</evidence>
<sequence length="997" mass="115218">MINLQKSQETLQQMEDKYHSIFENKVVGIYQTTLEGTYISANATLARIYGYDSSTEMIAALADIKNQLYVDSQRRDEFVDILREKGEVSEFESQIYRRDGTIIWIAENAWVVRDRQKNFLYYEGFVEDITRRKQTEVALQENEERQRLLIESVQDYALFMLDADGYIVSWNSGAERIYKYQSEQVIGRHLSTFYTQKDIKNHLPEKELKIAQEKGKFVRENICLRQDKTQLWTSVITTALYDNNEQLRGFSQVTRDITESKQARAIQTGLIATIQASEKKFRDLYESTQDAVLFINELGFIDCNSAALKLFCCSNKSDLCGKLPWQFSPLKQPGKENSSTKFQRYLEIALHRGISRFNWRYKRLDGSEFPAEVFLTSMKFDGRDGWQAVVLDISNRVLKEKTLKQANEELEKRVEKRTIELQEVVERLQKEISERQQVEAKLRLSEEKFSKAFRCSPNPISITTFENGRFIEVNDGFLKIMGYCREEIIGLTAQELKIWVYPEARTEFIQNLQQQGVVKNQEYEFRVKSGAIRVWLLSAEIIDIGNELCLLTVITDITERKHAEKALYESQRKLATLVSNLPGMAYRFCNDLHRSVEFVSEGCYSLTGYRVKDFFGSQKIFLSQLIHREDRQRLWNAIRFAVQENKHYQVVYRITTKTGKIKWVWEQGIGVFSESGKLIALEGFITDITESKNAEAALKQSRNELRKQKRKLENTLQELNEAETTLTNSEKMSSLGELIAGIAHEIKNPITSVYGNIVHLNHYVQDMMNLLNLYEEYCSDPPDYIKQEFEEIDLDFMRHDLPKVISAMQIGTERISDIVSSLRNFSRKDDVKKTLMSFHDGINGTLVILQNRFKGRGKKPEIKVHKEYGELPLVECYVGMINQVFMNLIGNAIDALEEAFENDNCQDKTPTIKIKTEAISDKVIVKIIDNGLGMDEEVKKHLFERFFTTKPAGKGTGLGLSISYQIIVEKHKGKLSCISTPDEGAEFVMEIPITQPV</sequence>
<dbReference type="PRINTS" id="PR00344">
    <property type="entry name" value="BCTRLSENSOR"/>
</dbReference>
<dbReference type="PANTHER" id="PTHR43304">
    <property type="entry name" value="PHYTOCHROME-LIKE PROTEIN CPH1"/>
    <property type="match status" value="1"/>
</dbReference>
<dbReference type="PANTHER" id="PTHR43304:SF1">
    <property type="entry name" value="PAC DOMAIN-CONTAINING PROTEIN"/>
    <property type="match status" value="1"/>
</dbReference>
<dbReference type="Gene3D" id="3.30.450.20">
    <property type="entry name" value="PAS domain"/>
    <property type="match status" value="5"/>
</dbReference>